<reference evidence="1" key="1">
    <citation type="submission" date="2014-09" db="EMBL/GenBank/DDBJ databases">
        <authorList>
            <person name="Magalhaes I.L.F."/>
            <person name="Oliveira U."/>
            <person name="Santos F.R."/>
            <person name="Vidigal T.H.D.A."/>
            <person name="Brescovit A.D."/>
            <person name="Santos A.J."/>
        </authorList>
    </citation>
    <scope>NUCLEOTIDE SEQUENCE</scope>
    <source>
        <tissue evidence="1">Shoot tissue taken approximately 20 cm above the soil surface</tissue>
    </source>
</reference>
<protein>
    <submittedName>
        <fullName evidence="1">Uncharacterized protein</fullName>
    </submittedName>
</protein>
<proteinExistence type="predicted"/>
<name>A0A0A8YS03_ARUDO</name>
<dbReference type="EMBL" id="GBRH01268236">
    <property type="protein sequence ID" value="JAD29659.1"/>
    <property type="molecule type" value="Transcribed_RNA"/>
</dbReference>
<sequence length="61" mass="7188">MHNYHFSAKMLDVSTFCPLHSARMKCAFFLLAASEHTFSFNHQIYFHLNNVFTNYKSKSIL</sequence>
<evidence type="ECO:0000313" key="1">
    <source>
        <dbReference type="EMBL" id="JAD29659.1"/>
    </source>
</evidence>
<organism evidence="1">
    <name type="scientific">Arundo donax</name>
    <name type="common">Giant reed</name>
    <name type="synonym">Donax arundinaceus</name>
    <dbReference type="NCBI Taxonomy" id="35708"/>
    <lineage>
        <taxon>Eukaryota</taxon>
        <taxon>Viridiplantae</taxon>
        <taxon>Streptophyta</taxon>
        <taxon>Embryophyta</taxon>
        <taxon>Tracheophyta</taxon>
        <taxon>Spermatophyta</taxon>
        <taxon>Magnoliopsida</taxon>
        <taxon>Liliopsida</taxon>
        <taxon>Poales</taxon>
        <taxon>Poaceae</taxon>
        <taxon>PACMAD clade</taxon>
        <taxon>Arundinoideae</taxon>
        <taxon>Arundineae</taxon>
        <taxon>Arundo</taxon>
    </lineage>
</organism>
<reference evidence="1" key="2">
    <citation type="journal article" date="2015" name="Data Brief">
        <title>Shoot transcriptome of the giant reed, Arundo donax.</title>
        <authorList>
            <person name="Barrero R.A."/>
            <person name="Guerrero F.D."/>
            <person name="Moolhuijzen P."/>
            <person name="Goolsby J.A."/>
            <person name="Tidwell J."/>
            <person name="Bellgard S.E."/>
            <person name="Bellgard M.I."/>
        </authorList>
    </citation>
    <scope>NUCLEOTIDE SEQUENCE</scope>
    <source>
        <tissue evidence="1">Shoot tissue taken approximately 20 cm above the soil surface</tissue>
    </source>
</reference>
<accession>A0A0A8YS03</accession>
<dbReference type="AlphaFoldDB" id="A0A0A8YS03"/>